<evidence type="ECO:0000256" key="12">
    <source>
        <dbReference type="ARBA" id="ARBA00061472"/>
    </source>
</evidence>
<dbReference type="UniPathway" id="UPA00060"/>
<keyword evidence="5 18" id="KW-0547">Nucleotide-binding</keyword>
<evidence type="ECO:0000256" key="1">
    <source>
        <dbReference type="ARBA" id="ARBA00004496"/>
    </source>
</evidence>
<dbReference type="FunFam" id="3.40.50.620:FF:000053">
    <property type="entry name" value="Probable tRNA sulfurtransferase"/>
    <property type="match status" value="1"/>
</dbReference>
<feature type="binding site" evidence="18">
    <location>
        <position position="294"/>
    </location>
    <ligand>
        <name>ATP</name>
        <dbReference type="ChEBI" id="CHEBI:30616"/>
    </ligand>
</feature>
<evidence type="ECO:0000256" key="5">
    <source>
        <dbReference type="ARBA" id="ARBA00022741"/>
    </source>
</evidence>
<dbReference type="InterPro" id="IPR003720">
    <property type="entry name" value="tRNA_STrfase"/>
</dbReference>
<dbReference type="GO" id="GO:0009229">
    <property type="term" value="P:thiamine diphosphate biosynthetic process"/>
    <property type="evidence" value="ECO:0007669"/>
    <property type="project" value="UniProtKB-UniRule"/>
</dbReference>
<evidence type="ECO:0000256" key="14">
    <source>
        <dbReference type="ARBA" id="ARBA00071867"/>
    </source>
</evidence>
<dbReference type="InterPro" id="IPR004114">
    <property type="entry name" value="THUMP_dom"/>
</dbReference>
<accession>A0A2H0TCF4</accession>
<evidence type="ECO:0000256" key="7">
    <source>
        <dbReference type="ARBA" id="ARBA00022884"/>
    </source>
</evidence>
<dbReference type="SUPFAM" id="SSF143437">
    <property type="entry name" value="THUMP domain-like"/>
    <property type="match status" value="1"/>
</dbReference>
<dbReference type="InterPro" id="IPR049961">
    <property type="entry name" value="ThiI_N"/>
</dbReference>
<name>A0A2H0TCF4_9BACT</name>
<evidence type="ECO:0000256" key="6">
    <source>
        <dbReference type="ARBA" id="ARBA00022840"/>
    </source>
</evidence>
<comment type="catalytic activity">
    <reaction evidence="10 18">
        <text>[ThiS sulfur-carrier protein]-C-terminal Gly-Gly-AMP + S-sulfanyl-L-cysteinyl-[cysteine desulfurase] + AH2 = [ThiS sulfur-carrier protein]-C-terminal-Gly-aminoethanethioate + L-cysteinyl-[cysteine desulfurase] + A + AMP + 2 H(+)</text>
        <dbReference type="Rhea" id="RHEA:43340"/>
        <dbReference type="Rhea" id="RHEA-COMP:12157"/>
        <dbReference type="Rhea" id="RHEA-COMP:12158"/>
        <dbReference type="Rhea" id="RHEA-COMP:12910"/>
        <dbReference type="Rhea" id="RHEA-COMP:19908"/>
        <dbReference type="ChEBI" id="CHEBI:13193"/>
        <dbReference type="ChEBI" id="CHEBI:15378"/>
        <dbReference type="ChEBI" id="CHEBI:17499"/>
        <dbReference type="ChEBI" id="CHEBI:29950"/>
        <dbReference type="ChEBI" id="CHEBI:61963"/>
        <dbReference type="ChEBI" id="CHEBI:90618"/>
        <dbReference type="ChEBI" id="CHEBI:232372"/>
        <dbReference type="ChEBI" id="CHEBI:456215"/>
    </reaction>
</comment>
<dbReference type="GO" id="GO:0009228">
    <property type="term" value="P:thiamine biosynthetic process"/>
    <property type="evidence" value="ECO:0007669"/>
    <property type="project" value="UniProtKB-KW"/>
</dbReference>
<proteinExistence type="inferred from homology"/>
<keyword evidence="8 18" id="KW-0784">Thiamine biosynthesis</keyword>
<dbReference type="CDD" id="cd01712">
    <property type="entry name" value="PPase_ThiI"/>
    <property type="match status" value="1"/>
</dbReference>
<feature type="binding site" evidence="18">
    <location>
        <begin position="180"/>
        <end position="181"/>
    </location>
    <ligand>
        <name>ATP</name>
        <dbReference type="ChEBI" id="CHEBI:30616"/>
    </ligand>
</feature>
<dbReference type="GO" id="GO:0000049">
    <property type="term" value="F:tRNA binding"/>
    <property type="evidence" value="ECO:0007669"/>
    <property type="project" value="UniProtKB-UniRule"/>
</dbReference>
<dbReference type="GO" id="GO:0140741">
    <property type="term" value="F:tRNA-uracil-4 sulfurtransferase activity"/>
    <property type="evidence" value="ECO:0007669"/>
    <property type="project" value="UniProtKB-EC"/>
</dbReference>
<dbReference type="NCBIfam" id="TIGR00342">
    <property type="entry name" value="tRNA uracil 4-sulfurtransferase ThiI"/>
    <property type="match status" value="1"/>
</dbReference>
<comment type="pathway">
    <text evidence="18">Cofactor biosynthesis; thiamine diphosphate biosynthesis.</text>
</comment>
<comment type="catalytic activity">
    <reaction evidence="9 18">
        <text>[ThiI sulfur-carrier protein]-S-sulfanyl-L-cysteine + a uridine in tRNA + 2 reduced [2Fe-2S]-[ferredoxin] + ATP + H(+) = [ThiI sulfur-carrier protein]-L-cysteine + a 4-thiouridine in tRNA + 2 oxidized [2Fe-2S]-[ferredoxin] + AMP + diphosphate</text>
        <dbReference type="Rhea" id="RHEA:24176"/>
        <dbReference type="Rhea" id="RHEA-COMP:10000"/>
        <dbReference type="Rhea" id="RHEA-COMP:10001"/>
        <dbReference type="Rhea" id="RHEA-COMP:13337"/>
        <dbReference type="Rhea" id="RHEA-COMP:13338"/>
        <dbReference type="Rhea" id="RHEA-COMP:13339"/>
        <dbReference type="Rhea" id="RHEA-COMP:13340"/>
        <dbReference type="ChEBI" id="CHEBI:15378"/>
        <dbReference type="ChEBI" id="CHEBI:29950"/>
        <dbReference type="ChEBI" id="CHEBI:30616"/>
        <dbReference type="ChEBI" id="CHEBI:33019"/>
        <dbReference type="ChEBI" id="CHEBI:33737"/>
        <dbReference type="ChEBI" id="CHEBI:33738"/>
        <dbReference type="ChEBI" id="CHEBI:61963"/>
        <dbReference type="ChEBI" id="CHEBI:65315"/>
        <dbReference type="ChEBI" id="CHEBI:136798"/>
        <dbReference type="ChEBI" id="CHEBI:456215"/>
        <dbReference type="EC" id="2.8.1.4"/>
    </reaction>
</comment>
<comment type="subcellular location">
    <subcellularLocation>
        <location evidence="1 18">Cytoplasm</location>
    </subcellularLocation>
</comment>
<dbReference type="EC" id="2.8.1.4" evidence="13 18"/>
<dbReference type="CDD" id="cd11716">
    <property type="entry name" value="THUMP_ThiI"/>
    <property type="match status" value="1"/>
</dbReference>
<feature type="domain" description="THUMP" evidence="19">
    <location>
        <begin position="60"/>
        <end position="162"/>
    </location>
</feature>
<reference evidence="21" key="1">
    <citation type="submission" date="2017-09" db="EMBL/GenBank/DDBJ databases">
        <title>Depth-based differentiation of microbial function through sediment-hosted aquifers and enrichment of novel symbionts in the deep terrestrial subsurface.</title>
        <authorList>
            <person name="Probst A.J."/>
            <person name="Ladd B."/>
            <person name="Jarett J.K."/>
            <person name="Geller-Mcgrath D.E."/>
            <person name="Sieber C.M.K."/>
            <person name="Emerson J.B."/>
            <person name="Anantharaman K."/>
            <person name="Thomas B.C."/>
            <person name="Malmstrom R."/>
            <person name="Stieglmeier M."/>
            <person name="Klingl A."/>
            <person name="Woyke T."/>
            <person name="Ryan C.M."/>
            <person name="Banfield J.F."/>
        </authorList>
    </citation>
    <scope>NUCLEOTIDE SEQUENCE [LARGE SCALE GENOMIC DNA]</scope>
</reference>
<evidence type="ECO:0000256" key="8">
    <source>
        <dbReference type="ARBA" id="ARBA00022977"/>
    </source>
</evidence>
<keyword evidence="3 18" id="KW-0820">tRNA-binding</keyword>
<evidence type="ECO:0000313" key="21">
    <source>
        <dbReference type="Proteomes" id="UP000231503"/>
    </source>
</evidence>
<dbReference type="Gene3D" id="3.40.50.620">
    <property type="entry name" value="HUPs"/>
    <property type="match status" value="1"/>
</dbReference>
<evidence type="ECO:0000256" key="2">
    <source>
        <dbReference type="ARBA" id="ARBA00022490"/>
    </source>
</evidence>
<organism evidence="20 21">
    <name type="scientific">Candidatus Niyogibacteria bacterium CG10_big_fil_rev_8_21_14_0_10_46_36</name>
    <dbReference type="NCBI Taxonomy" id="1974726"/>
    <lineage>
        <taxon>Bacteria</taxon>
        <taxon>Candidatus Niyogiibacteriota</taxon>
    </lineage>
</organism>
<comment type="caution">
    <text evidence="20">The sequence shown here is derived from an EMBL/GenBank/DDBJ whole genome shotgun (WGS) entry which is preliminary data.</text>
</comment>
<dbReference type="InterPro" id="IPR049962">
    <property type="entry name" value="THUMP_ThiI"/>
</dbReference>
<dbReference type="Pfam" id="PF02568">
    <property type="entry name" value="ThiI"/>
    <property type="match status" value="1"/>
</dbReference>
<dbReference type="GO" id="GO:0052837">
    <property type="term" value="P:thiazole biosynthetic process"/>
    <property type="evidence" value="ECO:0007669"/>
    <property type="project" value="TreeGrafter"/>
</dbReference>
<evidence type="ECO:0000256" key="11">
    <source>
        <dbReference type="ARBA" id="ARBA00058382"/>
    </source>
</evidence>
<dbReference type="SMART" id="SM00981">
    <property type="entry name" value="THUMP"/>
    <property type="match status" value="1"/>
</dbReference>
<evidence type="ECO:0000256" key="18">
    <source>
        <dbReference type="HAMAP-Rule" id="MF_00021"/>
    </source>
</evidence>
<feature type="binding site" evidence="18">
    <location>
        <begin position="205"/>
        <end position="206"/>
    </location>
    <ligand>
        <name>ATP</name>
        <dbReference type="ChEBI" id="CHEBI:30616"/>
    </ligand>
</feature>
<keyword evidence="4 18" id="KW-0808">Transferase</keyword>
<keyword evidence="7 18" id="KW-0694">RNA-binding</keyword>
<dbReference type="InterPro" id="IPR054173">
    <property type="entry name" value="ThiI_fer"/>
</dbReference>
<evidence type="ECO:0000256" key="10">
    <source>
        <dbReference type="ARBA" id="ARBA00052330"/>
    </source>
</evidence>
<evidence type="ECO:0000256" key="15">
    <source>
        <dbReference type="ARBA" id="ARBA00075337"/>
    </source>
</evidence>
<dbReference type="EMBL" id="PFCO01000009">
    <property type="protein sequence ID" value="PIR69236.1"/>
    <property type="molecule type" value="Genomic_DNA"/>
</dbReference>
<dbReference type="SUPFAM" id="SSF52402">
    <property type="entry name" value="Adenine nucleotide alpha hydrolases-like"/>
    <property type="match status" value="1"/>
</dbReference>
<dbReference type="GO" id="GO:0005524">
    <property type="term" value="F:ATP binding"/>
    <property type="evidence" value="ECO:0007669"/>
    <property type="project" value="UniProtKB-UniRule"/>
</dbReference>
<dbReference type="HAMAP" id="MF_00021">
    <property type="entry name" value="ThiI"/>
    <property type="match status" value="1"/>
</dbReference>
<comment type="function">
    <text evidence="11 18">Catalyzes the ATP-dependent transfer of a sulfur to tRNA to produce 4-thiouridine in position 8 of tRNAs, which functions as a near-UV photosensor. Also catalyzes the transfer of sulfur to the sulfur carrier protein ThiS, forming ThiS-thiocarboxylate. This is a step in the synthesis of thiazole, in the thiamine biosynthesis pathway. The sulfur is donated as persulfide by IscS.</text>
</comment>
<evidence type="ECO:0000256" key="9">
    <source>
        <dbReference type="ARBA" id="ARBA00050570"/>
    </source>
</evidence>
<keyword evidence="6 18" id="KW-0067">ATP-binding</keyword>
<dbReference type="Gene3D" id="3.30.2130.30">
    <property type="match status" value="1"/>
</dbReference>
<evidence type="ECO:0000256" key="3">
    <source>
        <dbReference type="ARBA" id="ARBA00022555"/>
    </source>
</evidence>
<keyword evidence="2 18" id="KW-0963">Cytoplasm</keyword>
<protein>
    <recommendedName>
        <fullName evidence="14 18">Probable tRNA sulfurtransferase</fullName>
        <ecNumber evidence="13 18">2.8.1.4</ecNumber>
    </recommendedName>
    <alternativeName>
        <fullName evidence="15 18">Sulfur carrier protein ThiS sulfurtransferase</fullName>
    </alternativeName>
    <alternativeName>
        <fullName evidence="16 18">Thiamine biosynthesis protein ThiI</fullName>
    </alternativeName>
    <alternativeName>
        <fullName evidence="17 18">tRNA 4-thiouridine synthase</fullName>
    </alternativeName>
</protein>
<feature type="binding site" evidence="18">
    <location>
        <position position="263"/>
    </location>
    <ligand>
        <name>ATP</name>
        <dbReference type="ChEBI" id="CHEBI:30616"/>
    </ligand>
</feature>
<dbReference type="InterPro" id="IPR014729">
    <property type="entry name" value="Rossmann-like_a/b/a_fold"/>
</dbReference>
<evidence type="ECO:0000256" key="13">
    <source>
        <dbReference type="ARBA" id="ARBA00066827"/>
    </source>
</evidence>
<evidence type="ECO:0000256" key="4">
    <source>
        <dbReference type="ARBA" id="ARBA00022679"/>
    </source>
</evidence>
<dbReference type="PANTHER" id="PTHR43209">
    <property type="entry name" value="TRNA SULFURTRANSFERASE"/>
    <property type="match status" value="1"/>
</dbReference>
<dbReference type="Proteomes" id="UP000231503">
    <property type="component" value="Unassembled WGS sequence"/>
</dbReference>
<dbReference type="Pfam" id="PF02926">
    <property type="entry name" value="THUMP"/>
    <property type="match status" value="1"/>
</dbReference>
<sequence>MAEKKYIVVHYHEIALKGKNRAFFEKALLSNIERQAHGLYDSASRISGRIVLCADASQKDALAERLRYVFGIHHIEIGTRAGATMEAIQEEARRVFPEIKKVPFRVTASRAEKNHPFTSQDVEREVGAVIHEEFGFPVSLKNPELVLSIEIVEGHAYLLTERIQGPGGLPVGVSGKVVVLLSAGFDSPIAALYMMKRGCVPALVHFHSYPYTSKDSLENVRHMRDALSRYAPSSLALLEVPLSDIQQYVVTKAPSALRIVMYRRWMLWMAERVARMQKAHALVTGDSIGQVASQTLENIETISEIATLPILRPLAGLDKEEIIERAKQYGTYDISKLPYEDCCSLFVEGSPRTKTTIEEIKKIEDPIRKELEEKAAYALSQI</sequence>
<evidence type="ECO:0000259" key="19">
    <source>
        <dbReference type="PROSITE" id="PS51165"/>
    </source>
</evidence>
<evidence type="ECO:0000313" key="20">
    <source>
        <dbReference type="EMBL" id="PIR69236.1"/>
    </source>
</evidence>
<comment type="similarity">
    <text evidence="12 18">Belongs to the ThiI family.</text>
</comment>
<evidence type="ECO:0000256" key="16">
    <source>
        <dbReference type="ARBA" id="ARBA00077849"/>
    </source>
</evidence>
<dbReference type="Pfam" id="PF22025">
    <property type="entry name" value="ThiI_fer"/>
    <property type="match status" value="1"/>
</dbReference>
<dbReference type="InterPro" id="IPR020536">
    <property type="entry name" value="ThiI_AANH"/>
</dbReference>
<dbReference type="InterPro" id="IPR050102">
    <property type="entry name" value="tRNA_sulfurtransferase_ThiI"/>
</dbReference>
<dbReference type="GO" id="GO:0005829">
    <property type="term" value="C:cytosol"/>
    <property type="evidence" value="ECO:0007669"/>
    <property type="project" value="TreeGrafter"/>
</dbReference>
<evidence type="ECO:0000256" key="17">
    <source>
        <dbReference type="ARBA" id="ARBA00080570"/>
    </source>
</evidence>
<dbReference type="GO" id="GO:0002937">
    <property type="term" value="P:tRNA 4-thiouridine biosynthesis"/>
    <property type="evidence" value="ECO:0007669"/>
    <property type="project" value="TreeGrafter"/>
</dbReference>
<dbReference type="GO" id="GO:0004810">
    <property type="term" value="F:CCA tRNA nucleotidyltransferase activity"/>
    <property type="evidence" value="ECO:0007669"/>
    <property type="project" value="InterPro"/>
</dbReference>
<dbReference type="PANTHER" id="PTHR43209:SF1">
    <property type="entry name" value="TRNA SULFURTRANSFERASE"/>
    <property type="match status" value="1"/>
</dbReference>
<gene>
    <name evidence="18 20" type="primary">thiI</name>
    <name evidence="20" type="ORF">COU47_04010</name>
</gene>
<dbReference type="PROSITE" id="PS51165">
    <property type="entry name" value="THUMP"/>
    <property type="match status" value="1"/>
</dbReference>
<feature type="binding site" evidence="18">
    <location>
        <position position="285"/>
    </location>
    <ligand>
        <name>ATP</name>
        <dbReference type="ChEBI" id="CHEBI:30616"/>
    </ligand>
</feature>
<dbReference type="AlphaFoldDB" id="A0A2H0TCF4"/>